<dbReference type="SUPFAM" id="SSF47188">
    <property type="entry name" value="Hemerythrin-like"/>
    <property type="match status" value="1"/>
</dbReference>
<reference evidence="5" key="1">
    <citation type="submission" date="2020-03" db="EMBL/GenBank/DDBJ databases">
        <title>Five strains of Vibrio campbellii isolated from Mariana Trench.</title>
        <authorList>
            <person name="Liang J."/>
            <person name="Zhang X.-H."/>
        </authorList>
    </citation>
    <scope>NUCLEOTIDE SEQUENCE</scope>
    <source>
        <strain evidence="5">LJC014</strain>
    </source>
</reference>
<dbReference type="Pfam" id="PF01814">
    <property type="entry name" value="Hemerythrin"/>
    <property type="match status" value="1"/>
</dbReference>
<dbReference type="NCBIfam" id="TIGR02481">
    <property type="entry name" value="hemeryth_dom"/>
    <property type="match status" value="1"/>
</dbReference>
<dbReference type="AlphaFoldDB" id="A0AAE9N3P3"/>
<dbReference type="EMBL" id="CP050467">
    <property type="protein sequence ID" value="UTZ28038.1"/>
    <property type="molecule type" value="Genomic_DNA"/>
</dbReference>
<dbReference type="CDD" id="cd12107">
    <property type="entry name" value="Hemerythrin"/>
    <property type="match status" value="1"/>
</dbReference>
<name>A0AAE9N3P3_9VIBR</name>
<proteinExistence type="inferred from homology"/>
<sequence>MNSFRWDTYFETGIEQVDEQHQYLVGFINKYGELLAQNSISLTDTQVAVFDLSRYTEFHFKEEENLMREVGIHPEHLQKHIQVHRAFMSDIISMQSFINEENKRAAEQLLDFLIHWLAYHILGIDQNMSKQVAAIQPGMSPKAAYEEQEKQANDTGLEGGLHVAEAVRKQVSHMLVPTSFEPWRGSVSVGVAERRDNMETYTDLIWVADEGVYLAKQNGKNRVQTVQKLTPLN</sequence>
<dbReference type="InterPro" id="IPR050669">
    <property type="entry name" value="Hemerythrin"/>
</dbReference>
<dbReference type="PANTHER" id="PTHR37164:SF1">
    <property type="entry name" value="BACTERIOHEMERYTHRIN"/>
    <property type="match status" value="1"/>
</dbReference>
<feature type="domain" description="Hemerythrin-like" evidence="4">
    <location>
        <begin position="12"/>
        <end position="128"/>
    </location>
</feature>
<accession>A0AAE9N3P3</accession>
<dbReference type="Gene3D" id="1.20.120.50">
    <property type="entry name" value="Hemerythrin-like"/>
    <property type="match status" value="1"/>
</dbReference>
<dbReference type="InterPro" id="IPR012312">
    <property type="entry name" value="Hemerythrin-like"/>
</dbReference>
<evidence type="ECO:0000256" key="1">
    <source>
        <dbReference type="ARBA" id="ARBA00010587"/>
    </source>
</evidence>
<dbReference type="InterPro" id="IPR035938">
    <property type="entry name" value="Hemerythrin-like_sf"/>
</dbReference>
<dbReference type="InterPro" id="IPR029787">
    <property type="entry name" value="Nucleotide_cyclase"/>
</dbReference>
<dbReference type="InterPro" id="IPR043128">
    <property type="entry name" value="Rev_trsase/Diguanyl_cyclase"/>
</dbReference>
<evidence type="ECO:0000313" key="5">
    <source>
        <dbReference type="EMBL" id="UTZ28038.1"/>
    </source>
</evidence>
<dbReference type="Proteomes" id="UP001058687">
    <property type="component" value="Chromosome 1"/>
</dbReference>
<evidence type="ECO:0000259" key="4">
    <source>
        <dbReference type="Pfam" id="PF01814"/>
    </source>
</evidence>
<keyword evidence="3" id="KW-0408">Iron</keyword>
<gene>
    <name evidence="5" type="ORF">HB761_01055</name>
</gene>
<protein>
    <submittedName>
        <fullName evidence="5">Diguanylate cyclase</fullName>
    </submittedName>
</protein>
<comment type="similarity">
    <text evidence="1">Belongs to the hemerythrin family.</text>
</comment>
<dbReference type="RefSeq" id="WP_255940735.1">
    <property type="nucleotide sequence ID" value="NZ_CP050467.1"/>
</dbReference>
<dbReference type="GO" id="GO:0046872">
    <property type="term" value="F:metal ion binding"/>
    <property type="evidence" value="ECO:0007669"/>
    <property type="project" value="UniProtKB-KW"/>
</dbReference>
<evidence type="ECO:0000256" key="2">
    <source>
        <dbReference type="ARBA" id="ARBA00022723"/>
    </source>
</evidence>
<dbReference type="InterPro" id="IPR012827">
    <property type="entry name" value="Hemerythrin_metal-bd"/>
</dbReference>
<evidence type="ECO:0000313" key="6">
    <source>
        <dbReference type="Proteomes" id="UP001058687"/>
    </source>
</evidence>
<keyword evidence="2" id="KW-0479">Metal-binding</keyword>
<dbReference type="SUPFAM" id="SSF55073">
    <property type="entry name" value="Nucleotide cyclase"/>
    <property type="match status" value="1"/>
</dbReference>
<dbReference type="PANTHER" id="PTHR37164">
    <property type="entry name" value="BACTERIOHEMERYTHRIN"/>
    <property type="match status" value="1"/>
</dbReference>
<dbReference type="Gene3D" id="3.30.70.270">
    <property type="match status" value="1"/>
</dbReference>
<organism evidence="5 6">
    <name type="scientific">Vibrio campbellii</name>
    <dbReference type="NCBI Taxonomy" id="680"/>
    <lineage>
        <taxon>Bacteria</taxon>
        <taxon>Pseudomonadati</taxon>
        <taxon>Pseudomonadota</taxon>
        <taxon>Gammaproteobacteria</taxon>
        <taxon>Vibrionales</taxon>
        <taxon>Vibrionaceae</taxon>
        <taxon>Vibrio</taxon>
    </lineage>
</organism>
<evidence type="ECO:0000256" key="3">
    <source>
        <dbReference type="ARBA" id="ARBA00023004"/>
    </source>
</evidence>